<dbReference type="Gene3D" id="1.10.720.160">
    <property type="match status" value="1"/>
</dbReference>
<evidence type="ECO:0000313" key="1">
    <source>
        <dbReference type="EMBL" id="PST82227.1"/>
    </source>
</evidence>
<dbReference type="OrthoDB" id="871343at2"/>
<dbReference type="SUPFAM" id="SSF53067">
    <property type="entry name" value="Actin-like ATPase domain"/>
    <property type="match status" value="2"/>
</dbReference>
<dbReference type="EMBL" id="PYLS01000006">
    <property type="protein sequence ID" value="PST82227.1"/>
    <property type="molecule type" value="Genomic_DNA"/>
</dbReference>
<dbReference type="RefSeq" id="WP_107216354.1">
    <property type="nucleotide sequence ID" value="NZ_KZ686270.1"/>
</dbReference>
<proteinExistence type="predicted"/>
<dbReference type="Proteomes" id="UP000240912">
    <property type="component" value="Unassembled WGS sequence"/>
</dbReference>
<name>A0A2T3HIG3_9SPHI</name>
<reference evidence="1 2" key="1">
    <citation type="submission" date="2018-03" db="EMBL/GenBank/DDBJ databases">
        <authorList>
            <person name="Keele B.F."/>
        </authorList>
    </citation>
    <scope>NUCLEOTIDE SEQUENCE [LARGE SCALE GENOMIC DNA]</scope>
    <source>
        <strain evidence="1 2">YL28-9</strain>
    </source>
</reference>
<evidence type="ECO:0008006" key="3">
    <source>
        <dbReference type="Google" id="ProtNLM"/>
    </source>
</evidence>
<gene>
    <name evidence="1" type="ORF">C7T94_15635</name>
</gene>
<dbReference type="AlphaFoldDB" id="A0A2T3HIG3"/>
<evidence type="ECO:0000313" key="2">
    <source>
        <dbReference type="Proteomes" id="UP000240912"/>
    </source>
</evidence>
<accession>A0A2T3HIG3</accession>
<dbReference type="Gene3D" id="3.30.420.40">
    <property type="match status" value="2"/>
</dbReference>
<dbReference type="InterPro" id="IPR043129">
    <property type="entry name" value="ATPase_NBD"/>
</dbReference>
<protein>
    <recommendedName>
        <fullName evidence="3">N-acetylglucosamine kinase</fullName>
    </recommendedName>
</protein>
<organism evidence="1 2">
    <name type="scientific">Pedobacter yulinensis</name>
    <dbReference type="NCBI Taxonomy" id="2126353"/>
    <lineage>
        <taxon>Bacteria</taxon>
        <taxon>Pseudomonadati</taxon>
        <taxon>Bacteroidota</taxon>
        <taxon>Sphingobacteriia</taxon>
        <taxon>Sphingobacteriales</taxon>
        <taxon>Sphingobacteriaceae</taxon>
        <taxon>Pedobacter</taxon>
    </lineage>
</organism>
<sequence>MTAIVYSGSRFAYWKITDGKKLIAECRTPGINPCFADKKATLQVLNKESVLVNYAEDIRKIYFFAAGASSADRQRELSANLKTFFRGSRIFVESDIHGAAIAACGEEPGIICTLGSGSNCAYFDGKKTRKNNFGLGFVLGDEGSSNNLGIMLVRDLIGGKLPKDLQSRMDHEFKLDRTLILEKVYRKPNPQVFLSSFLDFYIRNREHEYIRQNLAKSFSRYFETYLAPMAAKYAQTDIHFVGIVAGNFGAELQNVADGFGIRIKSITKEPIYNLLKFYTN</sequence>
<comment type="caution">
    <text evidence="1">The sequence shown here is derived from an EMBL/GenBank/DDBJ whole genome shotgun (WGS) entry which is preliminary data.</text>
</comment>
<keyword evidence="2" id="KW-1185">Reference proteome</keyword>